<sequence>MSDVDKQNEQEREELLEEVKELLGDDIESSTVILEDSETGEEFTFYMLDDFEFENEIYAFLLNIDEEPEAIFAKVINEADGSMNFQSITGDEFDRVSAYFESLEEDMEDELFEK</sequence>
<name>A0A2S0KNQ0_9FIRM</name>
<evidence type="ECO:0008006" key="3">
    <source>
        <dbReference type="Google" id="ProtNLM"/>
    </source>
</evidence>
<dbReference type="Proteomes" id="UP000237947">
    <property type="component" value="Chromosome"/>
</dbReference>
<dbReference type="Pfam" id="PF06949">
    <property type="entry name" value="DUF1292"/>
    <property type="match status" value="1"/>
</dbReference>
<evidence type="ECO:0000313" key="1">
    <source>
        <dbReference type="EMBL" id="AVM42656.1"/>
    </source>
</evidence>
<reference evidence="2" key="1">
    <citation type="submission" date="2018-02" db="EMBL/GenBank/DDBJ databases">
        <authorList>
            <person name="Holder M.E."/>
            <person name="Ajami N.J."/>
            <person name="Petrosino J.F."/>
        </authorList>
    </citation>
    <scope>NUCLEOTIDE SEQUENCE [LARGE SCALE GENOMIC DNA]</scope>
    <source>
        <strain evidence="2">CCUG 47711</strain>
    </source>
</reference>
<organism evidence="1 2">
    <name type="scientific">Fastidiosipila sanguinis</name>
    <dbReference type="NCBI Taxonomy" id="236753"/>
    <lineage>
        <taxon>Bacteria</taxon>
        <taxon>Bacillati</taxon>
        <taxon>Bacillota</taxon>
        <taxon>Clostridia</taxon>
        <taxon>Eubacteriales</taxon>
        <taxon>Oscillospiraceae</taxon>
        <taxon>Fastidiosipila</taxon>
    </lineage>
</organism>
<keyword evidence="2" id="KW-1185">Reference proteome</keyword>
<dbReference type="RefSeq" id="WP_106012610.1">
    <property type="nucleotide sequence ID" value="NZ_CP027226.1"/>
</dbReference>
<dbReference type="AlphaFoldDB" id="A0A2S0KNQ0"/>
<gene>
    <name evidence="1" type="ORF">C5Q98_05265</name>
</gene>
<accession>A0A2S0KNQ0</accession>
<proteinExistence type="predicted"/>
<dbReference type="EMBL" id="CP027226">
    <property type="protein sequence ID" value="AVM42656.1"/>
    <property type="molecule type" value="Genomic_DNA"/>
</dbReference>
<evidence type="ECO:0000313" key="2">
    <source>
        <dbReference type="Proteomes" id="UP000237947"/>
    </source>
</evidence>
<dbReference type="InterPro" id="IPR009711">
    <property type="entry name" value="UPF0473"/>
</dbReference>
<dbReference type="KEGG" id="fsa:C5Q98_05265"/>
<protein>
    <recommendedName>
        <fullName evidence="3">DUF1292 domain-containing protein</fullName>
    </recommendedName>
</protein>